<dbReference type="EMBL" id="SNYJ01000003">
    <property type="protein sequence ID" value="TDQ41451.1"/>
    <property type="molecule type" value="Genomic_DNA"/>
</dbReference>
<evidence type="ECO:0000313" key="10">
    <source>
        <dbReference type="EMBL" id="TDQ41451.1"/>
    </source>
</evidence>
<evidence type="ECO:0000256" key="2">
    <source>
        <dbReference type="ARBA" id="ARBA00009539"/>
    </source>
</evidence>
<dbReference type="GO" id="GO:0005829">
    <property type="term" value="C:cytosol"/>
    <property type="evidence" value="ECO:0007669"/>
    <property type="project" value="TreeGrafter"/>
</dbReference>
<comment type="caution">
    <text evidence="10">The sequence shown here is derived from an EMBL/GenBank/DDBJ whole genome shotgun (WGS) entry which is preliminary data.</text>
</comment>
<dbReference type="PROSITE" id="PS51330">
    <property type="entry name" value="DHFR_2"/>
    <property type="match status" value="1"/>
</dbReference>
<dbReference type="Pfam" id="PF00186">
    <property type="entry name" value="DHFR_1"/>
    <property type="match status" value="1"/>
</dbReference>
<dbReference type="InterPro" id="IPR012259">
    <property type="entry name" value="DHFR"/>
</dbReference>
<evidence type="ECO:0000256" key="8">
    <source>
        <dbReference type="PIRNR" id="PIRNR000194"/>
    </source>
</evidence>
<comment type="pathway">
    <text evidence="1 8">Cofactor biosynthesis; tetrahydrofolate biosynthesis; 5,6,7,8-tetrahydrofolate from 7,8-dihydrofolate: step 1/1.</text>
</comment>
<dbReference type="PANTHER" id="PTHR48069">
    <property type="entry name" value="DIHYDROFOLATE REDUCTASE"/>
    <property type="match status" value="1"/>
</dbReference>
<accession>A0A4R6U5G0</accession>
<dbReference type="GO" id="GO:0070401">
    <property type="term" value="F:NADP+ binding"/>
    <property type="evidence" value="ECO:0007669"/>
    <property type="project" value="UniProtKB-ARBA"/>
</dbReference>
<name>A0A4R6U5G0_9BACI</name>
<evidence type="ECO:0000256" key="1">
    <source>
        <dbReference type="ARBA" id="ARBA00004903"/>
    </source>
</evidence>
<dbReference type="AlphaFoldDB" id="A0A4R6U5G0"/>
<sequence length="166" mass="19432">MISMIWAMDEKGHIGKDNDLPWHLPNDMAFFKQMTVHKPVVMGRKTYASFGNKPLPKRENWVLTRATHVEGSLPAENVVHSVDEMLAIISERSDEDWMIIGGSEIYKLFWPYADLLYVTHIHETFDSTTTFPEVDWTMYEVVDSSEGTVDEKNKYEHTFKTYKRKR</sequence>
<dbReference type="GO" id="GO:0046452">
    <property type="term" value="P:dihydrofolate metabolic process"/>
    <property type="evidence" value="ECO:0007669"/>
    <property type="project" value="TreeGrafter"/>
</dbReference>
<evidence type="ECO:0000256" key="7">
    <source>
        <dbReference type="ARBA" id="ARBA00025067"/>
    </source>
</evidence>
<dbReference type="CDD" id="cd00209">
    <property type="entry name" value="DHFR"/>
    <property type="match status" value="1"/>
</dbReference>
<dbReference type="FunFam" id="3.40.430.10:FF:000001">
    <property type="entry name" value="Dihydrofolate reductase"/>
    <property type="match status" value="1"/>
</dbReference>
<dbReference type="GO" id="GO:0046655">
    <property type="term" value="P:folic acid metabolic process"/>
    <property type="evidence" value="ECO:0007669"/>
    <property type="project" value="TreeGrafter"/>
</dbReference>
<dbReference type="Proteomes" id="UP000295632">
    <property type="component" value="Unassembled WGS sequence"/>
</dbReference>
<evidence type="ECO:0000256" key="4">
    <source>
        <dbReference type="ARBA" id="ARBA00022563"/>
    </source>
</evidence>
<dbReference type="GO" id="GO:0046654">
    <property type="term" value="P:tetrahydrofolate biosynthetic process"/>
    <property type="evidence" value="ECO:0007669"/>
    <property type="project" value="UniProtKB-UniPathway"/>
</dbReference>
<dbReference type="PANTHER" id="PTHR48069:SF3">
    <property type="entry name" value="DIHYDROFOLATE REDUCTASE"/>
    <property type="match status" value="1"/>
</dbReference>
<gene>
    <name evidence="10" type="ORF">EV213_10328</name>
</gene>
<keyword evidence="6 8" id="KW-0560">Oxidoreductase</keyword>
<feature type="domain" description="DHFR" evidence="9">
    <location>
        <begin position="1"/>
        <end position="164"/>
    </location>
</feature>
<reference evidence="10 11" key="1">
    <citation type="submission" date="2019-03" db="EMBL/GenBank/DDBJ databases">
        <title>Genomic Encyclopedia of Type Strains, Phase IV (KMG-IV): sequencing the most valuable type-strain genomes for metagenomic binning, comparative biology and taxonomic classification.</title>
        <authorList>
            <person name="Goeker M."/>
        </authorList>
    </citation>
    <scope>NUCLEOTIDE SEQUENCE [LARGE SCALE GENOMIC DNA]</scope>
    <source>
        <strain evidence="10 11">DSM 28697</strain>
    </source>
</reference>
<evidence type="ECO:0000259" key="9">
    <source>
        <dbReference type="PROSITE" id="PS51330"/>
    </source>
</evidence>
<comment type="function">
    <text evidence="7 8">Key enzyme in folate metabolism. Catalyzes an essential reaction for de novo glycine and purine synthesis, and for DNA precursor synthesis.</text>
</comment>
<keyword evidence="5 8" id="KW-0521">NADP</keyword>
<comment type="catalytic activity">
    <reaction evidence="8">
        <text>(6S)-5,6,7,8-tetrahydrofolate + NADP(+) = 7,8-dihydrofolate + NADPH + H(+)</text>
        <dbReference type="Rhea" id="RHEA:15009"/>
        <dbReference type="ChEBI" id="CHEBI:15378"/>
        <dbReference type="ChEBI" id="CHEBI:57451"/>
        <dbReference type="ChEBI" id="CHEBI:57453"/>
        <dbReference type="ChEBI" id="CHEBI:57783"/>
        <dbReference type="ChEBI" id="CHEBI:58349"/>
        <dbReference type="EC" id="1.5.1.3"/>
    </reaction>
</comment>
<dbReference type="InterPro" id="IPR024072">
    <property type="entry name" value="DHFR-like_dom_sf"/>
</dbReference>
<evidence type="ECO:0000256" key="5">
    <source>
        <dbReference type="ARBA" id="ARBA00022857"/>
    </source>
</evidence>
<proteinExistence type="inferred from homology"/>
<evidence type="ECO:0000256" key="6">
    <source>
        <dbReference type="ARBA" id="ARBA00023002"/>
    </source>
</evidence>
<keyword evidence="4 8" id="KW-0554">One-carbon metabolism</keyword>
<dbReference type="GO" id="GO:0006730">
    <property type="term" value="P:one-carbon metabolic process"/>
    <property type="evidence" value="ECO:0007669"/>
    <property type="project" value="UniProtKB-KW"/>
</dbReference>
<protein>
    <recommendedName>
        <fullName evidence="3 8">Dihydrofolate reductase</fullName>
        <ecNumber evidence="3 8">1.5.1.3</ecNumber>
    </recommendedName>
</protein>
<comment type="similarity">
    <text evidence="2 8">Belongs to the dihydrofolate reductase family.</text>
</comment>
<dbReference type="GO" id="GO:0004146">
    <property type="term" value="F:dihydrofolate reductase activity"/>
    <property type="evidence" value="ECO:0007669"/>
    <property type="project" value="UniProtKB-EC"/>
</dbReference>
<evidence type="ECO:0000313" key="11">
    <source>
        <dbReference type="Proteomes" id="UP000295632"/>
    </source>
</evidence>
<evidence type="ECO:0000256" key="3">
    <source>
        <dbReference type="ARBA" id="ARBA00012856"/>
    </source>
</evidence>
<dbReference type="SUPFAM" id="SSF53597">
    <property type="entry name" value="Dihydrofolate reductase-like"/>
    <property type="match status" value="1"/>
</dbReference>
<dbReference type="EC" id="1.5.1.3" evidence="3 8"/>
<keyword evidence="11" id="KW-1185">Reference proteome</keyword>
<dbReference type="Gene3D" id="3.40.430.10">
    <property type="entry name" value="Dihydrofolate Reductase, subunit A"/>
    <property type="match status" value="1"/>
</dbReference>
<dbReference type="UniPathway" id="UPA00077">
    <property type="reaction ID" value="UER00158"/>
</dbReference>
<dbReference type="InterPro" id="IPR001796">
    <property type="entry name" value="DHFR_dom"/>
</dbReference>
<dbReference type="PIRSF" id="PIRSF000194">
    <property type="entry name" value="DHFR"/>
    <property type="match status" value="1"/>
</dbReference>
<organism evidence="10 11">
    <name type="scientific">Aureibacillus halotolerans</name>
    <dbReference type="NCBI Taxonomy" id="1508390"/>
    <lineage>
        <taxon>Bacteria</taxon>
        <taxon>Bacillati</taxon>
        <taxon>Bacillota</taxon>
        <taxon>Bacilli</taxon>
        <taxon>Bacillales</taxon>
        <taxon>Bacillaceae</taxon>
        <taxon>Aureibacillus</taxon>
    </lineage>
</organism>
<dbReference type="PRINTS" id="PR00070">
    <property type="entry name" value="DHFR"/>
</dbReference>